<accession>A0A5B7I2C0</accession>
<gene>
    <name evidence="1" type="ORF">E2C01_070803</name>
</gene>
<keyword evidence="2" id="KW-1185">Reference proteome</keyword>
<sequence length="87" mass="9861">MFTSLHAITITAPSERPIPSSLELKRTASLCQLVEVHLTVFRIPSLCITVTLRLVFSNTSVLHHHYFKRLLRAFLNTEDVSTVLKAE</sequence>
<protein>
    <submittedName>
        <fullName evidence="1">Uncharacterized protein</fullName>
    </submittedName>
</protein>
<proteinExistence type="predicted"/>
<evidence type="ECO:0000313" key="1">
    <source>
        <dbReference type="EMBL" id="MPC76393.1"/>
    </source>
</evidence>
<dbReference type="Proteomes" id="UP000324222">
    <property type="component" value="Unassembled WGS sequence"/>
</dbReference>
<evidence type="ECO:0000313" key="2">
    <source>
        <dbReference type="Proteomes" id="UP000324222"/>
    </source>
</evidence>
<organism evidence="1 2">
    <name type="scientific">Portunus trituberculatus</name>
    <name type="common">Swimming crab</name>
    <name type="synonym">Neptunus trituberculatus</name>
    <dbReference type="NCBI Taxonomy" id="210409"/>
    <lineage>
        <taxon>Eukaryota</taxon>
        <taxon>Metazoa</taxon>
        <taxon>Ecdysozoa</taxon>
        <taxon>Arthropoda</taxon>
        <taxon>Crustacea</taxon>
        <taxon>Multicrustacea</taxon>
        <taxon>Malacostraca</taxon>
        <taxon>Eumalacostraca</taxon>
        <taxon>Eucarida</taxon>
        <taxon>Decapoda</taxon>
        <taxon>Pleocyemata</taxon>
        <taxon>Brachyura</taxon>
        <taxon>Eubrachyura</taxon>
        <taxon>Portunoidea</taxon>
        <taxon>Portunidae</taxon>
        <taxon>Portuninae</taxon>
        <taxon>Portunus</taxon>
    </lineage>
</organism>
<dbReference type="EMBL" id="VSRR010043254">
    <property type="protein sequence ID" value="MPC76393.1"/>
    <property type="molecule type" value="Genomic_DNA"/>
</dbReference>
<name>A0A5B7I2C0_PORTR</name>
<comment type="caution">
    <text evidence="1">The sequence shown here is derived from an EMBL/GenBank/DDBJ whole genome shotgun (WGS) entry which is preliminary data.</text>
</comment>
<reference evidence="1 2" key="1">
    <citation type="submission" date="2019-05" db="EMBL/GenBank/DDBJ databases">
        <title>Another draft genome of Portunus trituberculatus and its Hox gene families provides insights of decapod evolution.</title>
        <authorList>
            <person name="Jeong J.-H."/>
            <person name="Song I."/>
            <person name="Kim S."/>
            <person name="Choi T."/>
            <person name="Kim D."/>
            <person name="Ryu S."/>
            <person name="Kim W."/>
        </authorList>
    </citation>
    <scope>NUCLEOTIDE SEQUENCE [LARGE SCALE GENOMIC DNA]</scope>
    <source>
        <tissue evidence="1">Muscle</tissue>
    </source>
</reference>
<dbReference type="AlphaFoldDB" id="A0A5B7I2C0"/>